<organism evidence="1">
    <name type="scientific">Brassica campestris</name>
    <name type="common">Field mustard</name>
    <dbReference type="NCBI Taxonomy" id="3711"/>
    <lineage>
        <taxon>Eukaryota</taxon>
        <taxon>Viridiplantae</taxon>
        <taxon>Streptophyta</taxon>
        <taxon>Embryophyta</taxon>
        <taxon>Tracheophyta</taxon>
        <taxon>Spermatophyta</taxon>
        <taxon>Magnoliopsida</taxon>
        <taxon>eudicotyledons</taxon>
        <taxon>Gunneridae</taxon>
        <taxon>Pentapetalae</taxon>
        <taxon>rosids</taxon>
        <taxon>malvids</taxon>
        <taxon>Brassicales</taxon>
        <taxon>Brassicaceae</taxon>
        <taxon>Brassiceae</taxon>
        <taxon>Brassica</taxon>
    </lineage>
</organism>
<reference evidence="1" key="1">
    <citation type="submission" date="2018-11" db="EMBL/GenBank/DDBJ databases">
        <authorList>
            <consortium name="Genoscope - CEA"/>
            <person name="William W."/>
        </authorList>
    </citation>
    <scope>NUCLEOTIDE SEQUENCE</scope>
</reference>
<proteinExistence type="predicted"/>
<name>A0A3P6CJC8_BRACM</name>
<accession>A0A3P6CJC8</accession>
<dbReference type="EMBL" id="LR031576">
    <property type="protein sequence ID" value="VDD10041.1"/>
    <property type="molecule type" value="Genomic_DNA"/>
</dbReference>
<protein>
    <submittedName>
        <fullName evidence="1">Uncharacterized protein</fullName>
    </submittedName>
</protein>
<dbReference type="AlphaFoldDB" id="A0A3P6CJC8"/>
<gene>
    <name evidence="1" type="ORF">BRAA04T15761Z</name>
</gene>
<sequence length="80" mass="9270">MAIPSRAVCNSLEDLLISCSRMTNLPPTGLSKPLYPWLLWVLWTSRNQFLFEDKSFSETEMLTKAIRAAKEWQESLPPRK</sequence>
<evidence type="ECO:0000313" key="1">
    <source>
        <dbReference type="EMBL" id="VDD10041.1"/>
    </source>
</evidence>